<sequence>MNSRTNTNPVSWTFVSLAALGCLGVLLTMLALLGFTDKAFVYAIRVIVKIAFTFFALSYIAAPLYRFSSGRVATFLMRHRATTGAAFAACHLTAGISIAFIWVNFRYVIEAISTPVDRVLGLIALSWIALMLVTSSARVQQAIGSRAWGLIHKYGMMLIWTGYMLDYGRRALQWHPVFGLFVAILLTILVLRLASLFAKGASSKTQHVVQG</sequence>
<dbReference type="AlphaFoldDB" id="A0A239E3L4"/>
<feature type="transmembrane region" description="Helical" evidence="1">
    <location>
        <begin position="83"/>
        <end position="103"/>
    </location>
</feature>
<proteinExistence type="predicted"/>
<feature type="transmembrane region" description="Helical" evidence="1">
    <location>
        <begin position="177"/>
        <end position="198"/>
    </location>
</feature>
<evidence type="ECO:0000313" key="3">
    <source>
        <dbReference type="Proteomes" id="UP000198407"/>
    </source>
</evidence>
<keyword evidence="1" id="KW-0472">Membrane</keyword>
<dbReference type="EMBL" id="FZOL01000007">
    <property type="protein sequence ID" value="SNS39325.1"/>
    <property type="molecule type" value="Genomic_DNA"/>
</dbReference>
<evidence type="ECO:0000313" key="2">
    <source>
        <dbReference type="EMBL" id="SNS39325.1"/>
    </source>
</evidence>
<feature type="transmembrane region" description="Helical" evidence="1">
    <location>
        <begin position="39"/>
        <end position="62"/>
    </location>
</feature>
<accession>A0A239E3L4</accession>
<organism evidence="2 3">
    <name type="scientific">Pseudomonas japonica</name>
    <dbReference type="NCBI Taxonomy" id="256466"/>
    <lineage>
        <taxon>Bacteria</taxon>
        <taxon>Pseudomonadati</taxon>
        <taxon>Pseudomonadota</taxon>
        <taxon>Gammaproteobacteria</taxon>
        <taxon>Pseudomonadales</taxon>
        <taxon>Pseudomonadaceae</taxon>
        <taxon>Pseudomonas</taxon>
    </lineage>
</organism>
<gene>
    <name evidence="2" type="ORF">SAMN05444352_10786</name>
</gene>
<evidence type="ECO:0008006" key="4">
    <source>
        <dbReference type="Google" id="ProtNLM"/>
    </source>
</evidence>
<dbReference type="Proteomes" id="UP000198407">
    <property type="component" value="Unassembled WGS sequence"/>
</dbReference>
<feature type="transmembrane region" description="Helical" evidence="1">
    <location>
        <begin position="147"/>
        <end position="165"/>
    </location>
</feature>
<evidence type="ECO:0000256" key="1">
    <source>
        <dbReference type="SAM" id="Phobius"/>
    </source>
</evidence>
<keyword evidence="3" id="KW-1185">Reference proteome</keyword>
<protein>
    <recommendedName>
        <fullName evidence="4">DMSO/TMAO reductase YedYZ, heme-binding membrane subunit</fullName>
    </recommendedName>
</protein>
<keyword evidence="1" id="KW-0812">Transmembrane</keyword>
<name>A0A239E3L4_9PSED</name>
<keyword evidence="1" id="KW-1133">Transmembrane helix</keyword>
<dbReference type="PROSITE" id="PS51257">
    <property type="entry name" value="PROKAR_LIPOPROTEIN"/>
    <property type="match status" value="1"/>
</dbReference>
<dbReference type="STRING" id="1215104.GCA_000730585_02433"/>
<feature type="transmembrane region" description="Helical" evidence="1">
    <location>
        <begin position="12"/>
        <end position="33"/>
    </location>
</feature>
<reference evidence="3" key="1">
    <citation type="submission" date="2017-06" db="EMBL/GenBank/DDBJ databases">
        <authorList>
            <person name="Varghese N."/>
            <person name="Submissions S."/>
        </authorList>
    </citation>
    <scope>NUCLEOTIDE SEQUENCE [LARGE SCALE GENOMIC DNA]</scope>
    <source>
        <strain evidence="3">DSM 22348</strain>
    </source>
</reference>
<feature type="transmembrane region" description="Helical" evidence="1">
    <location>
        <begin position="115"/>
        <end position="135"/>
    </location>
</feature>